<dbReference type="InterPro" id="IPR027417">
    <property type="entry name" value="P-loop_NTPase"/>
</dbReference>
<dbReference type="GO" id="GO:0016887">
    <property type="term" value="F:ATP hydrolysis activity"/>
    <property type="evidence" value="ECO:0007669"/>
    <property type="project" value="InterPro"/>
</dbReference>
<dbReference type="InterPro" id="IPR011704">
    <property type="entry name" value="ATPase_dyneun-rel_AAA"/>
</dbReference>
<dbReference type="InterPro" id="IPR003593">
    <property type="entry name" value="AAA+_ATPase"/>
</dbReference>
<evidence type="ECO:0000313" key="2">
    <source>
        <dbReference type="Proteomes" id="UP000190951"/>
    </source>
</evidence>
<sequence>MNFKEAMEGIKLVLEAKGVPLLVGESGIGKTSLVKELSKVEDYYYINIDGNLLKEGEIGGLPIVQDYENKKTLIKRTVYAAYYKFIEIDEVLKNNPNSKILLFIDEINRCEHSVQQEIMNIILNREINGYKLKDNVTVIAAMNPSSKYDEFEESDYQVNDMDPAQEDRFVWIYLDSDVNAWLEWGYENKIHKDVLGFIASFPEYLSTPNSKESIKATPRSWERVSNIYKAYIEKNKAVSKNIFYNLIRGNVGTSIAQDFINYIEESKYPIISPEDIFKNNDITYEIKERVKKESHSRLFLAAKNILFHLESIENRATKIELFSQFLGLYPNDLKLGIMQNIKSDSSKELYDEFLENDSFLENFFLMYEGIKD</sequence>
<name>A0A1S8L5A4_9CLOT</name>
<evidence type="ECO:0000313" key="1">
    <source>
        <dbReference type="EMBL" id="URZ11733.1"/>
    </source>
</evidence>
<organism evidence="1 2">
    <name type="scientific">Clostridium felsineum</name>
    <dbReference type="NCBI Taxonomy" id="36839"/>
    <lineage>
        <taxon>Bacteria</taxon>
        <taxon>Bacillati</taxon>
        <taxon>Bacillota</taxon>
        <taxon>Clostridia</taxon>
        <taxon>Eubacteriales</taxon>
        <taxon>Clostridiaceae</taxon>
        <taxon>Clostridium</taxon>
    </lineage>
</organism>
<dbReference type="STRING" id="84029.CROST_25350"/>
<dbReference type="AlphaFoldDB" id="A0A1S8L5A4"/>
<dbReference type="SMART" id="SM00382">
    <property type="entry name" value="AAA"/>
    <property type="match status" value="1"/>
</dbReference>
<dbReference type="EMBL" id="CP096983">
    <property type="protein sequence ID" value="URZ11733.1"/>
    <property type="molecule type" value="Genomic_DNA"/>
</dbReference>
<dbReference type="Gene3D" id="3.40.50.300">
    <property type="entry name" value="P-loop containing nucleotide triphosphate hydrolases"/>
    <property type="match status" value="1"/>
</dbReference>
<proteinExistence type="predicted"/>
<dbReference type="KEGG" id="crw:CROST_024500"/>
<reference evidence="1 2" key="1">
    <citation type="submission" date="2022-04" db="EMBL/GenBank/DDBJ databases">
        <title>Genome sequence of C. roseum typestrain.</title>
        <authorList>
            <person name="Poehlein A."/>
            <person name="Schoch T."/>
            <person name="Duerre P."/>
            <person name="Daniel R."/>
        </authorList>
    </citation>
    <scope>NUCLEOTIDE SEQUENCE [LARGE SCALE GENOMIC DNA]</scope>
    <source>
        <strain evidence="1 2">DSM 7320</strain>
    </source>
</reference>
<keyword evidence="2" id="KW-1185">Reference proteome</keyword>
<gene>
    <name evidence="1" type="ORF">CROST_024500</name>
</gene>
<dbReference type="RefSeq" id="WP_077834024.1">
    <property type="nucleotide sequence ID" value="NZ_CP096983.1"/>
</dbReference>
<dbReference type="Pfam" id="PF07728">
    <property type="entry name" value="AAA_5"/>
    <property type="match status" value="1"/>
</dbReference>
<dbReference type="GO" id="GO:0005524">
    <property type="term" value="F:ATP binding"/>
    <property type="evidence" value="ECO:0007669"/>
    <property type="project" value="InterPro"/>
</dbReference>
<protein>
    <submittedName>
        <fullName evidence="1">Uncharacterized protein</fullName>
    </submittedName>
</protein>
<dbReference type="SUPFAM" id="SSF52540">
    <property type="entry name" value="P-loop containing nucleoside triphosphate hydrolases"/>
    <property type="match status" value="1"/>
</dbReference>
<dbReference type="Proteomes" id="UP000190951">
    <property type="component" value="Chromosome"/>
</dbReference>
<accession>A0A1S8L5A4</accession>
<dbReference type="CDD" id="cd00009">
    <property type="entry name" value="AAA"/>
    <property type="match status" value="1"/>
</dbReference>